<dbReference type="KEGG" id="thg:TCELL_0150"/>
<dbReference type="Gene3D" id="3.60.20.10">
    <property type="entry name" value="Glutamine Phosphoribosylpyrophosphate, subunit 1, domain 1"/>
    <property type="match status" value="1"/>
</dbReference>
<evidence type="ECO:0000259" key="2">
    <source>
        <dbReference type="PROSITE" id="PS51278"/>
    </source>
</evidence>
<protein>
    <recommendedName>
        <fullName evidence="2">Glutamine amidotransferase type-2 domain-containing protein</fullName>
    </recommendedName>
</protein>
<reference evidence="3 4" key="1">
    <citation type="journal article" date="2012" name="J. Bacteriol.">
        <title>Complete genome sequence of the hyperthermophilic cellulolytic Crenarchaeon 'Thermogladius cellulolyticus' 1633.</title>
        <authorList>
            <person name="Mardanov A.V."/>
            <person name="Kochetkova T.V."/>
            <person name="Beletsky A.V."/>
            <person name="Bonch-Osmolovskaya E.A."/>
            <person name="Ravin N.V."/>
            <person name="Skryabin K.G."/>
        </authorList>
    </citation>
    <scope>NUCLEOTIDE SEQUENCE [LARGE SCALE GENOMIC DNA]</scope>
    <source>
        <strain evidence="4">DSM 22663 / VKM B-2946 / 1633</strain>
    </source>
</reference>
<dbReference type="PANTHER" id="PTHR42824">
    <property type="entry name" value="GLUTAMINE AMIDOTRANSFERASE"/>
    <property type="match status" value="1"/>
</dbReference>
<feature type="domain" description="Glutamine amidotransferase type-2" evidence="2">
    <location>
        <begin position="2"/>
        <end position="278"/>
    </location>
</feature>
<dbReference type="InterPro" id="IPR029055">
    <property type="entry name" value="Ntn_hydrolases_N"/>
</dbReference>
<dbReference type="EMBL" id="CP003531">
    <property type="protein sequence ID" value="AFK50575.1"/>
    <property type="molecule type" value="Genomic_DNA"/>
</dbReference>
<dbReference type="AlphaFoldDB" id="I3TCT7"/>
<dbReference type="STRING" id="1184251.TCELL_0150"/>
<accession>I3TCT7</accession>
<dbReference type="PROSITE" id="PS51278">
    <property type="entry name" value="GATASE_TYPE_2"/>
    <property type="match status" value="1"/>
</dbReference>
<keyword evidence="1" id="KW-0315">Glutamine amidotransferase</keyword>
<sequence>MCRLIALVDQHPNYYTISRLVWAFVESSRFDEYLSRLTNGRTYSHDDGWGLAGVGAVKSGFAVVYHRSLLPLFSASSLAELQLLLDRLKRYDSVYLIAHARKSSRSEPYGLEYTHPFKFEVGGGVFWFAHNGGVDKKSLAKLMGINPWVHVDSELAGMYLARRLSECKSRLEDCLLDAYRGLVKYTTSGLNTLLLLLSGENPRLFVTYFFKKTGDRARDGALKEYFQLYLLEEGGLKTVASSTVAKYYGGGGFQPLDEGLYELGLGGLRRIGDIGVES</sequence>
<dbReference type="InParanoid" id="I3TCT7"/>
<dbReference type="HOGENOM" id="CLU_086262_0_0_2"/>
<dbReference type="InterPro" id="IPR026869">
    <property type="entry name" value="EgtC-like"/>
</dbReference>
<gene>
    <name evidence="3" type="ordered locus">TCELL_0150</name>
</gene>
<dbReference type="Proteomes" id="UP000005270">
    <property type="component" value="Chromosome"/>
</dbReference>
<evidence type="ECO:0000313" key="4">
    <source>
        <dbReference type="Proteomes" id="UP000005270"/>
    </source>
</evidence>
<organism evidence="3 4">
    <name type="scientific">Thermogladius calderae (strain DSM 22663 / VKM B-2946 / 1633)</name>
    <dbReference type="NCBI Taxonomy" id="1184251"/>
    <lineage>
        <taxon>Archaea</taxon>
        <taxon>Thermoproteota</taxon>
        <taxon>Thermoprotei</taxon>
        <taxon>Desulfurococcales</taxon>
        <taxon>Desulfurococcaceae</taxon>
        <taxon>Thermogladius</taxon>
    </lineage>
</organism>
<proteinExistence type="predicted"/>
<dbReference type="InterPro" id="IPR017932">
    <property type="entry name" value="GATase_2_dom"/>
</dbReference>
<evidence type="ECO:0000256" key="1">
    <source>
        <dbReference type="ARBA" id="ARBA00022962"/>
    </source>
</evidence>
<keyword evidence="4" id="KW-1185">Reference proteome</keyword>
<dbReference type="PANTHER" id="PTHR42824:SF1">
    <property type="entry name" value="GLUTAMINE AMIDOTRANSFERASE YAFJ-RELATED"/>
    <property type="match status" value="1"/>
</dbReference>
<dbReference type="RefSeq" id="WP_014736826.1">
    <property type="nucleotide sequence ID" value="NC_017954.1"/>
</dbReference>
<dbReference type="SUPFAM" id="SSF56235">
    <property type="entry name" value="N-terminal nucleophile aminohydrolases (Ntn hydrolases)"/>
    <property type="match status" value="1"/>
</dbReference>
<evidence type="ECO:0000313" key="3">
    <source>
        <dbReference type="EMBL" id="AFK50575.1"/>
    </source>
</evidence>
<dbReference type="OrthoDB" id="350529at2157"/>
<name>I3TCT7_THEC1</name>
<dbReference type="eggNOG" id="arCOG03639">
    <property type="taxonomic scope" value="Archaea"/>
</dbReference>
<dbReference type="GeneID" id="13012429"/>
<dbReference type="Pfam" id="PF13230">
    <property type="entry name" value="GATase_4"/>
    <property type="match status" value="1"/>
</dbReference>